<evidence type="ECO:0000313" key="2">
    <source>
        <dbReference type="EMBL" id="KAE8736421.1"/>
    </source>
</evidence>
<dbReference type="OrthoDB" id="10257471at2759"/>
<dbReference type="InterPro" id="IPR001810">
    <property type="entry name" value="F-box_dom"/>
</dbReference>
<sequence length="292" mass="33425">MSNSTERYQKLCIGESLPIIYRYPIACEELSFILRGAYAKLPKQLQSLIFQHTLAAIRFLPEMQTGSAASAAHLLLQSAEAAFPKQKKSLVVAEFKQAKVAHKRRGKAHKEDKGPAQLPQDVLVHIFRLLDLQSLISAGLVCWSWNFAANDNHIWELHYTIFFSRLVNEDHTYPEESVISRASIDWKETFKRAYKGTHSKKFMSGRGYCGHCDTIVWLKNLKCSNGRCELKNESPRIKPISPYEVVAYVTDGYMSEMSSSDSDSESDEELVSRLWAYPRDIRRIEKTPIVYK</sequence>
<gene>
    <name evidence="2" type="ORF">F3Y22_tig00000002pilonHSYRG00227</name>
</gene>
<evidence type="ECO:0000313" key="3">
    <source>
        <dbReference type="Proteomes" id="UP000436088"/>
    </source>
</evidence>
<dbReference type="Gene3D" id="1.20.1280.50">
    <property type="match status" value="1"/>
</dbReference>
<dbReference type="InterPro" id="IPR036047">
    <property type="entry name" value="F-box-like_dom_sf"/>
</dbReference>
<evidence type="ECO:0000259" key="1">
    <source>
        <dbReference type="PROSITE" id="PS50181"/>
    </source>
</evidence>
<dbReference type="Pfam" id="PF24104">
    <property type="entry name" value="At5g52880_ARM"/>
    <property type="match status" value="1"/>
</dbReference>
<dbReference type="PANTHER" id="PTHR47744">
    <property type="entry name" value="OS05G0526300 PROTEIN"/>
    <property type="match status" value="1"/>
</dbReference>
<feature type="domain" description="F-box" evidence="1">
    <location>
        <begin position="112"/>
        <end position="158"/>
    </location>
</feature>
<dbReference type="Pfam" id="PF12937">
    <property type="entry name" value="F-box-like"/>
    <property type="match status" value="1"/>
</dbReference>
<dbReference type="Proteomes" id="UP000436088">
    <property type="component" value="Unassembled WGS sequence"/>
</dbReference>
<comment type="caution">
    <text evidence="2">The sequence shown here is derived from an EMBL/GenBank/DDBJ whole genome shotgun (WGS) entry which is preliminary data.</text>
</comment>
<dbReference type="SUPFAM" id="SSF81383">
    <property type="entry name" value="F-box domain"/>
    <property type="match status" value="1"/>
</dbReference>
<name>A0A6A3DAY7_HIBSY</name>
<dbReference type="EMBL" id="VEPZ02000001">
    <property type="protein sequence ID" value="KAE8736421.1"/>
    <property type="molecule type" value="Genomic_DNA"/>
</dbReference>
<keyword evidence="3" id="KW-1185">Reference proteome</keyword>
<dbReference type="AlphaFoldDB" id="A0A6A3DAY7"/>
<dbReference type="PANTHER" id="PTHR47744:SF1">
    <property type="entry name" value="OS05G0526300 PROTEIN"/>
    <property type="match status" value="1"/>
</dbReference>
<proteinExistence type="predicted"/>
<accession>A0A6A3DAY7</accession>
<dbReference type="SMART" id="SM00256">
    <property type="entry name" value="FBOX"/>
    <property type="match status" value="1"/>
</dbReference>
<dbReference type="InterPro" id="IPR057039">
    <property type="entry name" value="At5g52880_ARM"/>
</dbReference>
<dbReference type="PROSITE" id="PS50181">
    <property type="entry name" value="FBOX"/>
    <property type="match status" value="1"/>
</dbReference>
<organism evidence="2 3">
    <name type="scientific">Hibiscus syriacus</name>
    <name type="common">Rose of Sharon</name>
    <dbReference type="NCBI Taxonomy" id="106335"/>
    <lineage>
        <taxon>Eukaryota</taxon>
        <taxon>Viridiplantae</taxon>
        <taxon>Streptophyta</taxon>
        <taxon>Embryophyta</taxon>
        <taxon>Tracheophyta</taxon>
        <taxon>Spermatophyta</taxon>
        <taxon>Magnoliopsida</taxon>
        <taxon>eudicotyledons</taxon>
        <taxon>Gunneridae</taxon>
        <taxon>Pentapetalae</taxon>
        <taxon>rosids</taxon>
        <taxon>malvids</taxon>
        <taxon>Malvales</taxon>
        <taxon>Malvaceae</taxon>
        <taxon>Malvoideae</taxon>
        <taxon>Hibiscus</taxon>
    </lineage>
</organism>
<reference evidence="2" key="1">
    <citation type="submission" date="2019-09" db="EMBL/GenBank/DDBJ databases">
        <title>Draft genome information of white flower Hibiscus syriacus.</title>
        <authorList>
            <person name="Kim Y.-M."/>
        </authorList>
    </citation>
    <scope>NUCLEOTIDE SEQUENCE [LARGE SCALE GENOMIC DNA]</scope>
    <source>
        <strain evidence="2">YM2019G1</strain>
    </source>
</reference>
<protein>
    <recommendedName>
        <fullName evidence="1">F-box domain-containing protein</fullName>
    </recommendedName>
</protein>